<evidence type="ECO:0000256" key="1">
    <source>
        <dbReference type="SAM" id="SignalP"/>
    </source>
</evidence>
<proteinExistence type="predicted"/>
<accession>A0A212FHN4</accession>
<gene>
    <name evidence="2" type="ORF">KGM_203127</name>
</gene>
<evidence type="ECO:0008006" key="4">
    <source>
        <dbReference type="Google" id="ProtNLM"/>
    </source>
</evidence>
<protein>
    <recommendedName>
        <fullName evidence="4">Secreted protein</fullName>
    </recommendedName>
</protein>
<dbReference type="AlphaFoldDB" id="A0A212FHN4"/>
<feature type="chain" id="PRO_5012690842" description="Secreted protein" evidence="1">
    <location>
        <begin position="19"/>
        <end position="101"/>
    </location>
</feature>
<name>A0A212FHN4_DANPL</name>
<keyword evidence="3" id="KW-1185">Reference proteome</keyword>
<comment type="caution">
    <text evidence="2">The sequence shown here is derived from an EMBL/GenBank/DDBJ whole genome shotgun (WGS) entry which is preliminary data.</text>
</comment>
<dbReference type="KEGG" id="dpl:KGM_203127"/>
<dbReference type="EMBL" id="AGBW02008483">
    <property type="protein sequence ID" value="OWR53244.1"/>
    <property type="molecule type" value="Genomic_DNA"/>
</dbReference>
<dbReference type="InParanoid" id="A0A212FHN4"/>
<dbReference type="Proteomes" id="UP000007151">
    <property type="component" value="Unassembled WGS sequence"/>
</dbReference>
<sequence>MQVLATLLVACVLASVRAVIRTPLEAFRPSGEIHIRRPDKLPLLPHRRTQQKNGLKILYQTGFENLNNGYTKKLVSSGGRDCYKTERRTKEPTNKQKKFCE</sequence>
<organism evidence="2 3">
    <name type="scientific">Danaus plexippus plexippus</name>
    <dbReference type="NCBI Taxonomy" id="278856"/>
    <lineage>
        <taxon>Eukaryota</taxon>
        <taxon>Metazoa</taxon>
        <taxon>Ecdysozoa</taxon>
        <taxon>Arthropoda</taxon>
        <taxon>Hexapoda</taxon>
        <taxon>Insecta</taxon>
        <taxon>Pterygota</taxon>
        <taxon>Neoptera</taxon>
        <taxon>Endopterygota</taxon>
        <taxon>Lepidoptera</taxon>
        <taxon>Glossata</taxon>
        <taxon>Ditrysia</taxon>
        <taxon>Papilionoidea</taxon>
        <taxon>Nymphalidae</taxon>
        <taxon>Danainae</taxon>
        <taxon>Danaini</taxon>
        <taxon>Danaina</taxon>
        <taxon>Danaus</taxon>
        <taxon>Danaus</taxon>
    </lineage>
</organism>
<evidence type="ECO:0000313" key="3">
    <source>
        <dbReference type="Proteomes" id="UP000007151"/>
    </source>
</evidence>
<feature type="signal peptide" evidence="1">
    <location>
        <begin position="1"/>
        <end position="18"/>
    </location>
</feature>
<keyword evidence="1" id="KW-0732">Signal</keyword>
<evidence type="ECO:0000313" key="2">
    <source>
        <dbReference type="EMBL" id="OWR53244.1"/>
    </source>
</evidence>
<reference evidence="2 3" key="1">
    <citation type="journal article" date="2011" name="Cell">
        <title>The monarch butterfly genome yields insights into long-distance migration.</title>
        <authorList>
            <person name="Zhan S."/>
            <person name="Merlin C."/>
            <person name="Boore J.L."/>
            <person name="Reppert S.M."/>
        </authorList>
    </citation>
    <scope>NUCLEOTIDE SEQUENCE [LARGE SCALE GENOMIC DNA]</scope>
    <source>
        <strain evidence="2">F-2</strain>
    </source>
</reference>